<dbReference type="EMBL" id="CP014145">
    <property type="protein sequence ID" value="AMB60259.1"/>
    <property type="molecule type" value="Genomic_DNA"/>
</dbReference>
<accession>A0A109QXN2</accession>
<dbReference type="KEGG" id="mvd:AWU67_00990"/>
<dbReference type="InterPro" id="IPR003718">
    <property type="entry name" value="OsmC/Ohr_fam"/>
</dbReference>
<dbReference type="Gene3D" id="3.30.300.20">
    <property type="match status" value="1"/>
</dbReference>
<evidence type="ECO:0000313" key="2">
    <source>
        <dbReference type="EMBL" id="AMB60259.1"/>
    </source>
</evidence>
<dbReference type="Proteomes" id="UP000058305">
    <property type="component" value="Chromosome"/>
</dbReference>
<feature type="region of interest" description="Disordered" evidence="1">
    <location>
        <begin position="1"/>
        <end position="24"/>
    </location>
</feature>
<dbReference type="AlphaFoldDB" id="A0A109QXN2"/>
<reference evidence="2 3" key="1">
    <citation type="journal article" date="2016" name="J. Biotechnol.">
        <title>First complete genome sequence of a species in the genus Microterricola, an extremophilic cold active enzyme producing bacterial strain ERGS5:02 isolated from Sikkim Himalaya.</title>
        <authorList>
            <person name="Himanshu"/>
            <person name="Swarnkar M.K."/>
            <person name="Singh D."/>
            <person name="Kumar R."/>
        </authorList>
    </citation>
    <scope>NUCLEOTIDE SEQUENCE [LARGE SCALE GENOMIC DNA]</scope>
    <source>
        <strain evidence="2 3">ERGS5:02</strain>
    </source>
</reference>
<keyword evidence="3" id="KW-1185">Reference proteome</keyword>
<evidence type="ECO:0000256" key="1">
    <source>
        <dbReference type="SAM" id="MobiDB-lite"/>
    </source>
</evidence>
<gene>
    <name evidence="2" type="ORF">AWU67_00990</name>
</gene>
<dbReference type="InterPro" id="IPR036102">
    <property type="entry name" value="OsmC/Ohrsf"/>
</dbReference>
<organism evidence="2 3">
    <name type="scientific">Microterricola viridarii</name>
    <dbReference type="NCBI Taxonomy" id="412690"/>
    <lineage>
        <taxon>Bacteria</taxon>
        <taxon>Bacillati</taxon>
        <taxon>Actinomycetota</taxon>
        <taxon>Actinomycetes</taxon>
        <taxon>Micrococcales</taxon>
        <taxon>Microbacteriaceae</taxon>
        <taxon>Microterricola</taxon>
    </lineage>
</organism>
<sequence length="151" mass="15720">MDAPPAAPSARSGPASVSATRTGSRRYIGRNARGSEVLIGPVDAPGHFTPGELLKLALAGCAGMSSDRVTARRLGDDFESTVWAHGDSDPVEERYFAVEEEILLELAGLSDADRQKLLTIIGKSIAASCTVGRSVGGSIELSTSVNGELLH</sequence>
<feature type="compositionally biased region" description="Low complexity" evidence="1">
    <location>
        <begin position="1"/>
        <end position="19"/>
    </location>
</feature>
<protein>
    <recommendedName>
        <fullName evidence="4">Osmotically inducible protein C</fullName>
    </recommendedName>
</protein>
<dbReference type="Pfam" id="PF02566">
    <property type="entry name" value="OsmC"/>
    <property type="match status" value="1"/>
</dbReference>
<dbReference type="InterPro" id="IPR015946">
    <property type="entry name" value="KH_dom-like_a/b"/>
</dbReference>
<name>A0A109QXN2_9MICO</name>
<evidence type="ECO:0008006" key="4">
    <source>
        <dbReference type="Google" id="ProtNLM"/>
    </source>
</evidence>
<dbReference type="SUPFAM" id="SSF82784">
    <property type="entry name" value="OsmC-like"/>
    <property type="match status" value="1"/>
</dbReference>
<evidence type="ECO:0000313" key="3">
    <source>
        <dbReference type="Proteomes" id="UP000058305"/>
    </source>
</evidence>
<proteinExistence type="predicted"/>
<reference evidence="3" key="2">
    <citation type="submission" date="2016-01" db="EMBL/GenBank/DDBJ databases">
        <title>First complete genome sequence of a species in the genus Microterricola, an extremophilic cold active enzyme producing strain ERGS5:02 isolated from Sikkim Himalaya.</title>
        <authorList>
            <person name="Kumar R."/>
            <person name="Singh D."/>
            <person name="Swarnkar M.K."/>
        </authorList>
    </citation>
    <scope>NUCLEOTIDE SEQUENCE [LARGE SCALE GENOMIC DNA]</scope>
    <source>
        <strain evidence="3">ERGS5:02</strain>
    </source>
</reference>